<evidence type="ECO:0000259" key="1">
    <source>
        <dbReference type="SMART" id="SM00849"/>
    </source>
</evidence>
<name>A0A381R835_9ZZZZ</name>
<dbReference type="InterPro" id="IPR029228">
    <property type="entry name" value="Alkyl_sulf_dimr"/>
</dbReference>
<dbReference type="SMART" id="SM00849">
    <property type="entry name" value="Lactamase_B"/>
    <property type="match status" value="1"/>
</dbReference>
<protein>
    <recommendedName>
        <fullName evidence="1">Metallo-beta-lactamase domain-containing protein</fullName>
    </recommendedName>
</protein>
<dbReference type="EMBL" id="UINC01001661">
    <property type="protein sequence ID" value="SUZ86037.1"/>
    <property type="molecule type" value="Genomic_DNA"/>
</dbReference>
<accession>A0A381R835</accession>
<dbReference type="PANTHER" id="PTHR43223:SF2">
    <property type="entry name" value="METALLO-BETA-LACTAMASE DOMAIN-CONTAINING PROTEIN"/>
    <property type="match status" value="1"/>
</dbReference>
<dbReference type="InterPro" id="IPR038536">
    <property type="entry name" value="Alkyl/aryl-sulf_dimr_sf"/>
</dbReference>
<dbReference type="Gene3D" id="3.60.15.10">
    <property type="entry name" value="Ribonuclease Z/Hydroxyacylglutathione hydrolase-like"/>
    <property type="match status" value="1"/>
</dbReference>
<gene>
    <name evidence="2" type="ORF">METZ01_LOCUS38891</name>
</gene>
<organism evidence="2">
    <name type="scientific">marine metagenome</name>
    <dbReference type="NCBI Taxonomy" id="408172"/>
    <lineage>
        <taxon>unclassified sequences</taxon>
        <taxon>metagenomes</taxon>
        <taxon>ecological metagenomes</taxon>
    </lineage>
</organism>
<evidence type="ECO:0000313" key="2">
    <source>
        <dbReference type="EMBL" id="SUZ86037.1"/>
    </source>
</evidence>
<dbReference type="Pfam" id="PF00753">
    <property type="entry name" value="Lactamase_B"/>
    <property type="match status" value="1"/>
</dbReference>
<sequence>MTDPADLIELDLEACTAARIDLALADPELLDRIAEGGAFGGDYSRSAATAMFKRDHQPAVEDLRAKTRVVEVAPRSWLVRLPIVNSAVFETDEGLVVCDTAMAPGGPALLEAIRSVSDAPIHTIVYSHGHVDHAYGTWALMEDEATIVAGGPRIVAHEGVARRFEYYTRLRGMVARYMNQPPHHLPAGRDDFVWPTVEFRDRIELEVGGEPVHVVHHPAETDDQAYVWLPDRRALYSADYYQGFLPNLGNGKRVQRGTDEWVAALREMADLGPLALFPGHGDEITDPDLIRSELGIHADAIEHIIDHVVSGLNRRLRKDLIVDTLDWPERFAAHATLKVQYVTPQDIAKMVIKRWTGWWDEIPSHWSPAPLADQAQTIADLAGGTGALVAAARARLEADVAQACHLADWAWLADPHDPAVQQVVIDAYRARILDPASNTQEMLVYLDQMGAARALQMRAEPTPNRG</sequence>
<dbReference type="InterPro" id="IPR052195">
    <property type="entry name" value="Bact_Alkyl/Aryl-Sulfatase"/>
</dbReference>
<reference evidence="2" key="1">
    <citation type="submission" date="2018-05" db="EMBL/GenBank/DDBJ databases">
        <authorList>
            <person name="Lanie J.A."/>
            <person name="Ng W.-L."/>
            <person name="Kazmierczak K.M."/>
            <person name="Andrzejewski T.M."/>
            <person name="Davidsen T.M."/>
            <person name="Wayne K.J."/>
            <person name="Tettelin H."/>
            <person name="Glass J.I."/>
            <person name="Rusch D."/>
            <person name="Podicherti R."/>
            <person name="Tsui H.-C.T."/>
            <person name="Winkler M.E."/>
        </authorList>
    </citation>
    <scope>NUCLEOTIDE SEQUENCE</scope>
</reference>
<dbReference type="InterPro" id="IPR001279">
    <property type="entry name" value="Metallo-B-lactamas"/>
</dbReference>
<dbReference type="InterPro" id="IPR036866">
    <property type="entry name" value="RibonucZ/Hydroxyglut_hydro"/>
</dbReference>
<dbReference type="PANTHER" id="PTHR43223">
    <property type="entry name" value="ALKYL/ARYL-SULFATASE"/>
    <property type="match status" value="1"/>
</dbReference>
<feature type="domain" description="Metallo-beta-lactamase" evidence="1">
    <location>
        <begin position="83"/>
        <end position="280"/>
    </location>
</feature>
<dbReference type="GO" id="GO:0046983">
    <property type="term" value="F:protein dimerization activity"/>
    <property type="evidence" value="ECO:0007669"/>
    <property type="project" value="InterPro"/>
</dbReference>
<proteinExistence type="predicted"/>
<dbReference type="Pfam" id="PF14863">
    <property type="entry name" value="Alkyl_sulf_dimr"/>
    <property type="match status" value="1"/>
</dbReference>
<dbReference type="Gene3D" id="1.25.40.880">
    <property type="entry name" value="Alkyl sulfatase, dimerisation domain"/>
    <property type="match status" value="1"/>
</dbReference>
<dbReference type="SUPFAM" id="SSF56281">
    <property type="entry name" value="Metallo-hydrolase/oxidoreductase"/>
    <property type="match status" value="1"/>
</dbReference>
<dbReference type="AlphaFoldDB" id="A0A381R835"/>